<evidence type="ECO:0000256" key="4">
    <source>
        <dbReference type="PROSITE-ProRule" id="PRU10141"/>
    </source>
</evidence>
<dbReference type="Proteomes" id="UP001597083">
    <property type="component" value="Unassembled WGS sequence"/>
</dbReference>
<gene>
    <name evidence="8" type="ORF">ACFQ07_03240</name>
</gene>
<dbReference type="PROSITE" id="PS50901">
    <property type="entry name" value="FTSK"/>
    <property type="match status" value="1"/>
</dbReference>
<dbReference type="InterPro" id="IPR002543">
    <property type="entry name" value="FtsK_dom"/>
</dbReference>
<feature type="domain" description="FtsK" evidence="7">
    <location>
        <begin position="371"/>
        <end position="565"/>
    </location>
</feature>
<dbReference type="InterPro" id="IPR050206">
    <property type="entry name" value="FtsK/SpoIIIE/SftA"/>
</dbReference>
<name>A0ABW3CBD0_9ACTN</name>
<dbReference type="Pfam" id="PF01580">
    <property type="entry name" value="FtsK_SpoIIIE"/>
    <property type="match status" value="1"/>
</dbReference>
<evidence type="ECO:0000259" key="6">
    <source>
        <dbReference type="PROSITE" id="PS50011"/>
    </source>
</evidence>
<dbReference type="PANTHER" id="PTHR22683">
    <property type="entry name" value="SPORULATION PROTEIN RELATED"/>
    <property type="match status" value="1"/>
</dbReference>
<keyword evidence="2 3" id="KW-0067">ATP-binding</keyword>
<evidence type="ECO:0000313" key="8">
    <source>
        <dbReference type="EMBL" id="MFD0851214.1"/>
    </source>
</evidence>
<evidence type="ECO:0000256" key="5">
    <source>
        <dbReference type="SAM" id="MobiDB-lite"/>
    </source>
</evidence>
<accession>A0ABW3CBD0</accession>
<dbReference type="PANTHER" id="PTHR22683:SF41">
    <property type="entry name" value="DNA TRANSLOCASE FTSK"/>
    <property type="match status" value="1"/>
</dbReference>
<comment type="caution">
    <text evidence="8">The sequence shown here is derived from an EMBL/GenBank/DDBJ whole genome shotgun (WGS) entry which is preliminary data.</text>
</comment>
<dbReference type="PROSITE" id="PS00108">
    <property type="entry name" value="PROTEIN_KINASE_ST"/>
    <property type="match status" value="1"/>
</dbReference>
<dbReference type="InterPro" id="IPR017441">
    <property type="entry name" value="Protein_kinase_ATP_BS"/>
</dbReference>
<evidence type="ECO:0000259" key="7">
    <source>
        <dbReference type="PROSITE" id="PS50901"/>
    </source>
</evidence>
<dbReference type="SUPFAM" id="SSF56112">
    <property type="entry name" value="Protein kinase-like (PK-like)"/>
    <property type="match status" value="1"/>
</dbReference>
<dbReference type="InterPro" id="IPR000719">
    <property type="entry name" value="Prot_kinase_dom"/>
</dbReference>
<dbReference type="SUPFAM" id="SSF52540">
    <property type="entry name" value="P-loop containing nucleoside triphosphate hydrolases"/>
    <property type="match status" value="1"/>
</dbReference>
<dbReference type="PROSITE" id="PS50011">
    <property type="entry name" value="PROTEIN_KINASE_DOM"/>
    <property type="match status" value="1"/>
</dbReference>
<dbReference type="InterPro" id="IPR027417">
    <property type="entry name" value="P-loop_NTPase"/>
</dbReference>
<evidence type="ECO:0000256" key="2">
    <source>
        <dbReference type="ARBA" id="ARBA00022840"/>
    </source>
</evidence>
<proteinExistence type="predicted"/>
<dbReference type="Gene3D" id="3.40.50.300">
    <property type="entry name" value="P-loop containing nucleotide triphosphate hydrolases"/>
    <property type="match status" value="1"/>
</dbReference>
<sequence>MYRLREDLSRVRRDENGEGPPLYCGMELSGRYLLEECIGRGGMGEVWRALDRRLDRSVAVKILPASQRDVAGRVDRFRREARIAAGLQHPGITVVHDVGEHEGLLYFVMEHLKGEDLSKIIRRAPSGLPIDRVLRLGIQLADALDTAHRHGVVHRDIKPSNIMVTTFDRVKVCDFGVARIVETLSGETGTVGVGTPLYTAPEQFEGRASACADLYSLGCVLYEVVTGLTPFQGPPPTLMYKHKYEAPRPIDSLRDDVPAELGALMMELLEKDMEKRPKDASVVGERLRALRRTLRDVGARPAVALPDSERSEKGAPPDLRTVMPPPASLLGADSEDVSPGSRAVRLGAVLRAALDEPEIHPLTLGLGEGPDGAVVVDLARLAHVLIAGAEPEAKTMVMHSVVTSLLMHAKPDQVRMVLADSTHAELSAYGSIPHLLTPAVTDAGSAIGMLAWAEEEMDRRYDTLAAHGYRHIDAYNQAVRSGQVQDDQLVYPYIVVVVAEFSELVAIAPRETENLIGRLTRLARAVGIHLVLCTHQVTERVLSRRLRADVPSRLALRLNSVEGSELVIDQAGAEKLLAGEVLFLAKGADSPIRMCGTAVGPSEIAAVVEHWFRSA</sequence>
<feature type="domain" description="Protein kinase" evidence="6">
    <location>
        <begin position="32"/>
        <end position="290"/>
    </location>
</feature>
<dbReference type="EMBL" id="JBHTIR010000278">
    <property type="protein sequence ID" value="MFD0851214.1"/>
    <property type="molecule type" value="Genomic_DNA"/>
</dbReference>
<protein>
    <submittedName>
        <fullName evidence="8">FtsK/SpoIIIE domain-containing protein</fullName>
    </submittedName>
</protein>
<evidence type="ECO:0000256" key="3">
    <source>
        <dbReference type="PROSITE-ProRule" id="PRU00289"/>
    </source>
</evidence>
<keyword evidence="9" id="KW-1185">Reference proteome</keyword>
<feature type="binding site" evidence="4">
    <location>
        <position position="61"/>
    </location>
    <ligand>
        <name>ATP</name>
        <dbReference type="ChEBI" id="CHEBI:30616"/>
    </ligand>
</feature>
<feature type="binding site" evidence="3">
    <location>
        <begin position="388"/>
        <end position="395"/>
    </location>
    <ligand>
        <name>ATP</name>
        <dbReference type="ChEBI" id="CHEBI:30616"/>
    </ligand>
</feature>
<reference evidence="9" key="1">
    <citation type="journal article" date="2019" name="Int. J. Syst. Evol. Microbiol.">
        <title>The Global Catalogue of Microorganisms (GCM) 10K type strain sequencing project: providing services to taxonomists for standard genome sequencing and annotation.</title>
        <authorList>
            <consortium name="The Broad Institute Genomics Platform"/>
            <consortium name="The Broad Institute Genome Sequencing Center for Infectious Disease"/>
            <person name="Wu L."/>
            <person name="Ma J."/>
        </authorList>
    </citation>
    <scope>NUCLEOTIDE SEQUENCE [LARGE SCALE GENOMIC DNA]</scope>
    <source>
        <strain evidence="9">JCM 31696</strain>
    </source>
</reference>
<dbReference type="Gene3D" id="3.30.200.20">
    <property type="entry name" value="Phosphorylase Kinase, domain 1"/>
    <property type="match status" value="1"/>
</dbReference>
<dbReference type="CDD" id="cd14014">
    <property type="entry name" value="STKc_PknB_like"/>
    <property type="match status" value="1"/>
</dbReference>
<dbReference type="Gene3D" id="1.10.510.10">
    <property type="entry name" value="Transferase(Phosphotransferase) domain 1"/>
    <property type="match status" value="1"/>
</dbReference>
<dbReference type="InterPro" id="IPR011009">
    <property type="entry name" value="Kinase-like_dom_sf"/>
</dbReference>
<organism evidence="8 9">
    <name type="scientific">Actinomadura adrarensis</name>
    <dbReference type="NCBI Taxonomy" id="1819600"/>
    <lineage>
        <taxon>Bacteria</taxon>
        <taxon>Bacillati</taxon>
        <taxon>Actinomycetota</taxon>
        <taxon>Actinomycetes</taxon>
        <taxon>Streptosporangiales</taxon>
        <taxon>Thermomonosporaceae</taxon>
        <taxon>Actinomadura</taxon>
    </lineage>
</organism>
<dbReference type="Pfam" id="PF00069">
    <property type="entry name" value="Pkinase"/>
    <property type="match status" value="1"/>
</dbReference>
<feature type="region of interest" description="Disordered" evidence="5">
    <location>
        <begin position="301"/>
        <end position="336"/>
    </location>
</feature>
<evidence type="ECO:0000313" key="9">
    <source>
        <dbReference type="Proteomes" id="UP001597083"/>
    </source>
</evidence>
<evidence type="ECO:0000256" key="1">
    <source>
        <dbReference type="ARBA" id="ARBA00022741"/>
    </source>
</evidence>
<dbReference type="PROSITE" id="PS00107">
    <property type="entry name" value="PROTEIN_KINASE_ATP"/>
    <property type="match status" value="1"/>
</dbReference>
<dbReference type="SMART" id="SM00220">
    <property type="entry name" value="S_TKc"/>
    <property type="match status" value="1"/>
</dbReference>
<keyword evidence="1 3" id="KW-0547">Nucleotide-binding</keyword>
<dbReference type="InterPro" id="IPR008271">
    <property type="entry name" value="Ser/Thr_kinase_AS"/>
</dbReference>